<gene>
    <name evidence="2" type="ORF">BFC17_16235</name>
</gene>
<dbReference type="STRING" id="1856405.BFC17_16235"/>
<comment type="caution">
    <text evidence="2">The sequence shown here is derived from an EMBL/GenBank/DDBJ whole genome shotgun (WGS) entry which is preliminary data.</text>
</comment>
<feature type="signal peptide" evidence="1">
    <location>
        <begin position="1"/>
        <end position="20"/>
    </location>
</feature>
<evidence type="ECO:0008006" key="4">
    <source>
        <dbReference type="Google" id="ProtNLM"/>
    </source>
</evidence>
<feature type="chain" id="PRO_5009214177" description="PEP-CTERM protein-sorting domain-containing protein" evidence="1">
    <location>
        <begin position="21"/>
        <end position="258"/>
    </location>
</feature>
<evidence type="ECO:0000313" key="2">
    <source>
        <dbReference type="EMBL" id="OFI35095.1"/>
    </source>
</evidence>
<organism evidence="2 3">
    <name type="scientific">Alteromonas lipolytica</name>
    <dbReference type="NCBI Taxonomy" id="1856405"/>
    <lineage>
        <taxon>Bacteria</taxon>
        <taxon>Pseudomonadati</taxon>
        <taxon>Pseudomonadota</taxon>
        <taxon>Gammaproteobacteria</taxon>
        <taxon>Alteromonadales</taxon>
        <taxon>Alteromonadaceae</taxon>
        <taxon>Alteromonas/Salinimonas group</taxon>
        <taxon>Alteromonas</taxon>
    </lineage>
</organism>
<dbReference type="Proteomes" id="UP000176037">
    <property type="component" value="Unassembled WGS sequence"/>
</dbReference>
<reference evidence="2 3" key="1">
    <citation type="submission" date="2016-09" db="EMBL/GenBank/DDBJ databases">
        <title>Alteromonas lipolytica, a new species isolated from sea water.</title>
        <authorList>
            <person name="Wu Y.-H."/>
            <person name="Cheng H."/>
            <person name="Xu X.-W."/>
        </authorList>
    </citation>
    <scope>NUCLEOTIDE SEQUENCE [LARGE SCALE GENOMIC DNA]</scope>
    <source>
        <strain evidence="2 3">JW12</strain>
    </source>
</reference>
<keyword evidence="1" id="KW-0732">Signal</keyword>
<protein>
    <recommendedName>
        <fullName evidence="4">PEP-CTERM protein-sorting domain-containing protein</fullName>
    </recommendedName>
</protein>
<proteinExistence type="predicted"/>
<dbReference type="RefSeq" id="WP_070176013.1">
    <property type="nucleotide sequence ID" value="NZ_BMJR01000001.1"/>
</dbReference>
<accession>A0A1E8FGM5</accession>
<dbReference type="OrthoDB" id="5430002at2"/>
<sequence length="258" mass="27116">MKRLAISLFFTLFISQTANASVIALFGDRGEKNTVANKLMSLGHTVTTFGTNINGDLSVYDSVWGISAFDPLSTSEQTVLSNYLASGGGLYLTGERPCCETLNSSLTSFVNGVLDAPTVQIGGLGDAGSVGYINPTVVGNLANLPNTVTTWSPNASGGISGVLANNVFASTATNVTNAAAWDMDDLVGDAGRLVVMMDVNWHTNGQLDLLENIEVFLSSASILQQTPTPQVNVSAPTNSVYMLLGLAGIVMMRRKKRA</sequence>
<dbReference type="EMBL" id="MJIC01000010">
    <property type="protein sequence ID" value="OFI35095.1"/>
    <property type="molecule type" value="Genomic_DNA"/>
</dbReference>
<keyword evidence="3" id="KW-1185">Reference proteome</keyword>
<name>A0A1E8FGM5_9ALTE</name>
<evidence type="ECO:0000256" key="1">
    <source>
        <dbReference type="SAM" id="SignalP"/>
    </source>
</evidence>
<evidence type="ECO:0000313" key="3">
    <source>
        <dbReference type="Proteomes" id="UP000176037"/>
    </source>
</evidence>
<dbReference type="AlphaFoldDB" id="A0A1E8FGM5"/>